<dbReference type="CDD" id="cd06588">
    <property type="entry name" value="PhnB_like"/>
    <property type="match status" value="2"/>
</dbReference>
<dbReference type="PANTHER" id="PTHR33990:SF4">
    <property type="entry name" value="PHNB-LIKE DOMAIN-CONTAINING PROTEIN"/>
    <property type="match status" value="1"/>
</dbReference>
<dbReference type="Proteomes" id="UP000297613">
    <property type="component" value="Unassembled WGS sequence"/>
</dbReference>
<dbReference type="Gene3D" id="3.30.720.110">
    <property type="match status" value="1"/>
</dbReference>
<dbReference type="PANTHER" id="PTHR33990">
    <property type="entry name" value="PROTEIN YJDN-RELATED"/>
    <property type="match status" value="1"/>
</dbReference>
<protein>
    <submittedName>
        <fullName evidence="2">VOC family protein</fullName>
    </submittedName>
</protein>
<dbReference type="PIRSF" id="PIRSF021700">
    <property type="entry name" value="3_dmu_93_MTrfase"/>
    <property type="match status" value="1"/>
</dbReference>
<dbReference type="InterPro" id="IPR009725">
    <property type="entry name" value="3_dmu_93_MTrfase"/>
</dbReference>
<gene>
    <name evidence="2" type="ORF">EHQ83_14690</name>
</gene>
<evidence type="ECO:0000259" key="1">
    <source>
        <dbReference type="Pfam" id="PF06983"/>
    </source>
</evidence>
<evidence type="ECO:0000313" key="3">
    <source>
        <dbReference type="Proteomes" id="UP000297613"/>
    </source>
</evidence>
<dbReference type="Gene3D" id="3.30.720.100">
    <property type="match status" value="1"/>
</dbReference>
<dbReference type="PIRSF" id="PIRSF500687">
    <property type="entry name" value="MTase_demethylubiq_bact"/>
    <property type="match status" value="1"/>
</dbReference>
<evidence type="ECO:0000313" key="2">
    <source>
        <dbReference type="EMBL" id="TGL82070.1"/>
    </source>
</evidence>
<comment type="caution">
    <text evidence="2">The sequence shown here is derived from an EMBL/GenBank/DDBJ whole genome shotgun (WGS) entry which is preliminary data.</text>
</comment>
<dbReference type="RefSeq" id="WP_135568809.1">
    <property type="nucleotide sequence ID" value="NZ_RQGK01000049.1"/>
</dbReference>
<feature type="domain" description="PhnB-like" evidence="1">
    <location>
        <begin position="2"/>
        <end position="118"/>
    </location>
</feature>
<dbReference type="InterPro" id="IPR027259">
    <property type="entry name" value="MTase_demethylubiq_bac"/>
</dbReference>
<dbReference type="Gene3D" id="3.10.180.10">
    <property type="entry name" value="2,3-Dihydroxybiphenyl 1,2-Dioxygenase, domain 1"/>
    <property type="match status" value="1"/>
</dbReference>
<name>A0A6N4QSU6_9LEPT</name>
<reference evidence="2 3" key="1">
    <citation type="journal article" date="2019" name="PLoS Negl. Trop. Dis.">
        <title>Revisiting the worldwide diversity of Leptospira species in the environment.</title>
        <authorList>
            <person name="Vincent A.T."/>
            <person name="Schiettekatte O."/>
            <person name="Bourhy P."/>
            <person name="Veyrier F.J."/>
            <person name="Picardeau M."/>
        </authorList>
    </citation>
    <scope>NUCLEOTIDE SEQUENCE [LARGE SCALE GENOMIC DNA]</scope>
    <source>
        <strain evidence="2 3">201702445</strain>
    </source>
</reference>
<accession>A0A6N4QSU6</accession>
<dbReference type="InterPro" id="IPR029068">
    <property type="entry name" value="Glyas_Bleomycin-R_OHBP_Dase"/>
</dbReference>
<dbReference type="InterPro" id="IPR028973">
    <property type="entry name" value="PhnB-like"/>
</dbReference>
<dbReference type="EMBL" id="RQGM01000059">
    <property type="protein sequence ID" value="TGL82070.1"/>
    <property type="molecule type" value="Genomic_DNA"/>
</dbReference>
<proteinExistence type="predicted"/>
<sequence length="288" mass="32288">MQKISPFLMFNNNLGEATELYTSSFPDAKVSGVAKAGNQVMSATFSIYGKELLSFNGGPHFRFTPAVSLFVNCKTEQEVNQLWNKLKEGGSVLMELGAYPFSERFGWLQDKCGVSWQIHLSKQEQSITPFLLFVGDKHGKAEEALRFYASQFPNSKIGNIERFSANDQSGEKEGTVKRADFTIAGQNFMAMDSGLAHAFTFTEGISFFVRCDTQEEIDEYWEKLSLGGVKQQCGWVKDKFGVSWQIIPPILGAYLQDKDPQKSQRVMQAMLQMDKIDIAKLKAAYNGD</sequence>
<organism evidence="2 3">
    <name type="scientific">Leptospira yasudae</name>
    <dbReference type="NCBI Taxonomy" id="2202201"/>
    <lineage>
        <taxon>Bacteria</taxon>
        <taxon>Pseudomonadati</taxon>
        <taxon>Spirochaetota</taxon>
        <taxon>Spirochaetia</taxon>
        <taxon>Leptospirales</taxon>
        <taxon>Leptospiraceae</taxon>
        <taxon>Leptospira</taxon>
    </lineage>
</organism>
<dbReference type="SUPFAM" id="SSF54593">
    <property type="entry name" value="Glyoxalase/Bleomycin resistance protein/Dihydroxybiphenyl dioxygenase"/>
    <property type="match status" value="2"/>
</dbReference>
<feature type="domain" description="PhnB-like" evidence="1">
    <location>
        <begin position="125"/>
        <end position="247"/>
    </location>
</feature>
<dbReference type="Pfam" id="PF06983">
    <property type="entry name" value="3-dmu-9_3-mt"/>
    <property type="match status" value="2"/>
</dbReference>
<dbReference type="AlphaFoldDB" id="A0A6N4QSU6"/>